<reference evidence="4" key="2">
    <citation type="submission" date="2011-02" db="EMBL/GenBank/DDBJ databases">
        <title>The complete genome of Fluviicola taffensis DSM 16823.</title>
        <authorList>
            <consortium name="US DOE Joint Genome Institute (JGI-PGF)"/>
            <person name="Lucas S."/>
            <person name="Copeland A."/>
            <person name="Lapidus A."/>
            <person name="Bruce D."/>
            <person name="Goodwin L."/>
            <person name="Pitluck S."/>
            <person name="Kyrpides N."/>
            <person name="Mavromatis K."/>
            <person name="Ivanova N."/>
            <person name="Mikhailova N."/>
            <person name="Pagani I."/>
            <person name="Chertkov O."/>
            <person name="Detter J.C."/>
            <person name="Han C."/>
            <person name="Tapia R."/>
            <person name="Land M."/>
            <person name="Hauser L."/>
            <person name="Markowitz V."/>
            <person name="Cheng J.-F."/>
            <person name="Hugenholtz P."/>
            <person name="Woyke T."/>
            <person name="Wu D."/>
            <person name="Tindall B."/>
            <person name="Pomrenke H.G."/>
            <person name="Brambilla E."/>
            <person name="Klenk H.-P."/>
            <person name="Eisen J.A."/>
        </authorList>
    </citation>
    <scope>NUCLEOTIDE SEQUENCE [LARGE SCALE GENOMIC DNA]</scope>
    <source>
        <strain evidence="4">DSM 16823 / RW262 / RW262</strain>
    </source>
</reference>
<reference evidence="3 4" key="1">
    <citation type="journal article" date="2011" name="Stand. Genomic Sci.">
        <title>Complete genome sequence of the gliding freshwater bacterium Fluviicola taffensis type strain (RW262).</title>
        <authorList>
            <person name="Woyke T."/>
            <person name="Chertkov O."/>
            <person name="Lapidus A."/>
            <person name="Nolan M."/>
            <person name="Lucas S."/>
            <person name="Del Rio T.G."/>
            <person name="Tice H."/>
            <person name="Cheng J.F."/>
            <person name="Tapia R."/>
            <person name="Han C."/>
            <person name="Goodwin L."/>
            <person name="Pitluck S."/>
            <person name="Liolios K."/>
            <person name="Pagani I."/>
            <person name="Ivanova N."/>
            <person name="Huntemann M."/>
            <person name="Mavromatis K."/>
            <person name="Mikhailova N."/>
            <person name="Pati A."/>
            <person name="Chen A."/>
            <person name="Palaniappan K."/>
            <person name="Land M."/>
            <person name="Hauser L."/>
            <person name="Brambilla E.M."/>
            <person name="Rohde M."/>
            <person name="Mwirichia R."/>
            <person name="Sikorski J."/>
            <person name="Tindall B.J."/>
            <person name="Goker M."/>
            <person name="Bristow J."/>
            <person name="Eisen J.A."/>
            <person name="Markowitz V."/>
            <person name="Hugenholtz P."/>
            <person name="Klenk H.P."/>
            <person name="Kyrpides N.C."/>
        </authorList>
    </citation>
    <scope>NUCLEOTIDE SEQUENCE [LARGE SCALE GENOMIC DNA]</scope>
    <source>
        <strain evidence="4">DSM 16823 / RW262 / RW262</strain>
    </source>
</reference>
<gene>
    <name evidence="3" type="ordered locus">Fluta_1391</name>
</gene>
<dbReference type="STRING" id="755732.Fluta_1391"/>
<evidence type="ECO:0000256" key="1">
    <source>
        <dbReference type="SAM" id="MobiDB-lite"/>
    </source>
</evidence>
<feature type="compositionally biased region" description="Polar residues" evidence="1">
    <location>
        <begin position="47"/>
        <end position="63"/>
    </location>
</feature>
<evidence type="ECO:0000313" key="3">
    <source>
        <dbReference type="EMBL" id="AEA43385.1"/>
    </source>
</evidence>
<dbReference type="RefSeq" id="WP_013686156.1">
    <property type="nucleotide sequence ID" value="NC_015321.1"/>
</dbReference>
<dbReference type="HOGENOM" id="CLU_2537622_0_0_10"/>
<feature type="chain" id="PRO_5003283607" evidence="2">
    <location>
        <begin position="21"/>
        <end position="83"/>
    </location>
</feature>
<sequence length="83" mass="9245" precursor="true">MKKSLLVVSFALLCCSSVFSQELSTTKVAKEKPVKKENALNQAKPISANTPLQKQKESNLNPSKNEEQVLDRNSKKLSKKITK</sequence>
<feature type="compositionally biased region" description="Basic and acidic residues" evidence="1">
    <location>
        <begin position="64"/>
        <end position="74"/>
    </location>
</feature>
<keyword evidence="4" id="KW-1185">Reference proteome</keyword>
<dbReference type="EMBL" id="CP002542">
    <property type="protein sequence ID" value="AEA43385.1"/>
    <property type="molecule type" value="Genomic_DNA"/>
</dbReference>
<protein>
    <submittedName>
        <fullName evidence="3">Uncharacterized protein</fullName>
    </submittedName>
</protein>
<feature type="signal peptide" evidence="2">
    <location>
        <begin position="1"/>
        <end position="20"/>
    </location>
</feature>
<dbReference type="Proteomes" id="UP000007463">
    <property type="component" value="Chromosome"/>
</dbReference>
<organism evidence="3 4">
    <name type="scientific">Fluviicola taffensis (strain DSM 16823 / NCIMB 13979 / RW262)</name>
    <dbReference type="NCBI Taxonomy" id="755732"/>
    <lineage>
        <taxon>Bacteria</taxon>
        <taxon>Pseudomonadati</taxon>
        <taxon>Bacteroidota</taxon>
        <taxon>Flavobacteriia</taxon>
        <taxon>Flavobacteriales</taxon>
        <taxon>Crocinitomicaceae</taxon>
        <taxon>Fluviicola</taxon>
    </lineage>
</organism>
<proteinExistence type="predicted"/>
<keyword evidence="2" id="KW-0732">Signal</keyword>
<name>F2IDL2_FLUTR</name>
<accession>F2IDL2</accession>
<evidence type="ECO:0000313" key="4">
    <source>
        <dbReference type="Proteomes" id="UP000007463"/>
    </source>
</evidence>
<feature type="region of interest" description="Disordered" evidence="1">
    <location>
        <begin position="30"/>
        <end position="83"/>
    </location>
</feature>
<evidence type="ECO:0000256" key="2">
    <source>
        <dbReference type="SAM" id="SignalP"/>
    </source>
</evidence>
<dbReference type="AlphaFoldDB" id="F2IDL2"/>
<dbReference type="KEGG" id="fte:Fluta_1391"/>